<reference evidence="1" key="1">
    <citation type="submission" date="2018-02" db="EMBL/GenBank/DDBJ databases">
        <title>Rhizophora mucronata_Transcriptome.</title>
        <authorList>
            <person name="Meera S.P."/>
            <person name="Sreeshan A."/>
            <person name="Augustine A."/>
        </authorList>
    </citation>
    <scope>NUCLEOTIDE SEQUENCE</scope>
    <source>
        <tissue evidence="1">Leaf</tissue>
    </source>
</reference>
<sequence>MMMMISVHCRHPPRNG</sequence>
<proteinExistence type="predicted"/>
<organism evidence="1">
    <name type="scientific">Rhizophora mucronata</name>
    <name type="common">Asiatic mangrove</name>
    <dbReference type="NCBI Taxonomy" id="61149"/>
    <lineage>
        <taxon>Eukaryota</taxon>
        <taxon>Viridiplantae</taxon>
        <taxon>Streptophyta</taxon>
        <taxon>Embryophyta</taxon>
        <taxon>Tracheophyta</taxon>
        <taxon>Spermatophyta</taxon>
        <taxon>Magnoliopsida</taxon>
        <taxon>eudicotyledons</taxon>
        <taxon>Gunneridae</taxon>
        <taxon>Pentapetalae</taxon>
        <taxon>rosids</taxon>
        <taxon>fabids</taxon>
        <taxon>Malpighiales</taxon>
        <taxon>Rhizophoraceae</taxon>
        <taxon>Rhizophora</taxon>
    </lineage>
</organism>
<accession>A0A2P2JTG5</accession>
<name>A0A2P2JTG5_RHIMU</name>
<evidence type="ECO:0000313" key="1">
    <source>
        <dbReference type="EMBL" id="MBW96762.1"/>
    </source>
</evidence>
<dbReference type="AlphaFoldDB" id="A0A2P2JTG5"/>
<dbReference type="EMBL" id="GGEC01016279">
    <property type="protein sequence ID" value="MBW96762.1"/>
    <property type="molecule type" value="Transcribed_RNA"/>
</dbReference>
<protein>
    <submittedName>
        <fullName evidence="1">Uncharacterized protein</fullName>
    </submittedName>
</protein>